<dbReference type="EMBL" id="AP023420">
    <property type="protein sequence ID" value="BCK83916.1"/>
    <property type="molecule type" value="Genomic_DNA"/>
</dbReference>
<dbReference type="InterPro" id="IPR013830">
    <property type="entry name" value="SGNH_hydro"/>
</dbReference>
<dbReference type="Gene3D" id="3.40.50.1110">
    <property type="entry name" value="SGNH hydrolase"/>
    <property type="match status" value="1"/>
</dbReference>
<proteinExistence type="predicted"/>
<evidence type="ECO:0000259" key="3">
    <source>
        <dbReference type="Pfam" id="PF13472"/>
    </source>
</evidence>
<dbReference type="RefSeq" id="WP_213542923.1">
    <property type="nucleotide sequence ID" value="NZ_AP023420.1"/>
</dbReference>
<sequence>MVGKRVKKKPKTGWKLLGTLLAACGTLLLMMGGPQGVAVDSPQEAPMEFVEHSAAAEKPDEAPQERPAGQPKAEQEPSVIEALPPAGDASIAAEREPVEDTYFDDAVFLGDSRTEGFHLYSGLKTGTYLYATGATVESVFSKSVSTPLGRMPLLDALEKTACGKIYVMLGVNELGWNGTDTFRNQSAKLIERLQADHPETQIVLQSILPISARQEEKGTYVNNERIAVYNQVLQELAETYGVTYLNVAEAVADEDGFLRADWNFDGVHLNQEGCQAWLAYLRTHPVEEMAESIS</sequence>
<keyword evidence="5" id="KW-1185">Reference proteome</keyword>
<accession>A0A810QDI2</accession>
<evidence type="ECO:0000256" key="2">
    <source>
        <dbReference type="SAM" id="SignalP"/>
    </source>
</evidence>
<feature type="region of interest" description="Disordered" evidence="1">
    <location>
        <begin position="53"/>
        <end position="77"/>
    </location>
</feature>
<dbReference type="InterPro" id="IPR036514">
    <property type="entry name" value="SGNH_hydro_sf"/>
</dbReference>
<dbReference type="Pfam" id="PF13472">
    <property type="entry name" value="Lipase_GDSL_2"/>
    <property type="match status" value="1"/>
</dbReference>
<dbReference type="KEGG" id="pfaa:MM59RIKEN_12350"/>
<name>A0A810QDI2_9FIRM</name>
<feature type="chain" id="PRO_5032772128" description="SGNH hydrolase-type esterase domain-containing protein" evidence="2">
    <location>
        <begin position="39"/>
        <end position="294"/>
    </location>
</feature>
<dbReference type="Proteomes" id="UP000679848">
    <property type="component" value="Chromosome"/>
</dbReference>
<organism evidence="4 5">
    <name type="scientific">Pusillibacter faecalis</name>
    <dbReference type="NCBI Taxonomy" id="2714358"/>
    <lineage>
        <taxon>Bacteria</taxon>
        <taxon>Bacillati</taxon>
        <taxon>Bacillota</taxon>
        <taxon>Clostridia</taxon>
        <taxon>Eubacteriales</taxon>
        <taxon>Oscillospiraceae</taxon>
        <taxon>Pusillibacter</taxon>
    </lineage>
</organism>
<dbReference type="AlphaFoldDB" id="A0A810QDI2"/>
<reference evidence="4" key="1">
    <citation type="submission" date="2020-09" db="EMBL/GenBank/DDBJ databases">
        <title>New species isolated from human feces.</title>
        <authorList>
            <person name="Kitahara M."/>
            <person name="Shigeno Y."/>
            <person name="Shime M."/>
            <person name="Matsumoto Y."/>
            <person name="Nakamura S."/>
            <person name="Motooka D."/>
            <person name="Fukuoka S."/>
            <person name="Nishikawa H."/>
            <person name="Benno Y."/>
        </authorList>
    </citation>
    <scope>NUCLEOTIDE SEQUENCE</scope>
    <source>
        <strain evidence="4">MM59</strain>
    </source>
</reference>
<dbReference type="SUPFAM" id="SSF52266">
    <property type="entry name" value="SGNH hydrolase"/>
    <property type="match status" value="1"/>
</dbReference>
<evidence type="ECO:0000313" key="4">
    <source>
        <dbReference type="EMBL" id="BCK83916.1"/>
    </source>
</evidence>
<gene>
    <name evidence="4" type="ORF">MM59RIKEN_12350</name>
</gene>
<keyword evidence="2" id="KW-0732">Signal</keyword>
<feature type="domain" description="SGNH hydrolase-type esterase" evidence="3">
    <location>
        <begin position="108"/>
        <end position="275"/>
    </location>
</feature>
<feature type="compositionally biased region" description="Basic and acidic residues" evidence="1">
    <location>
        <begin position="53"/>
        <end position="64"/>
    </location>
</feature>
<protein>
    <recommendedName>
        <fullName evidence="3">SGNH hydrolase-type esterase domain-containing protein</fullName>
    </recommendedName>
</protein>
<evidence type="ECO:0000256" key="1">
    <source>
        <dbReference type="SAM" id="MobiDB-lite"/>
    </source>
</evidence>
<feature type="signal peptide" evidence="2">
    <location>
        <begin position="1"/>
        <end position="38"/>
    </location>
</feature>
<evidence type="ECO:0000313" key="5">
    <source>
        <dbReference type="Proteomes" id="UP000679848"/>
    </source>
</evidence>
<dbReference type="PANTHER" id="PTHR30383">
    <property type="entry name" value="THIOESTERASE 1/PROTEASE 1/LYSOPHOSPHOLIPASE L1"/>
    <property type="match status" value="1"/>
</dbReference>
<dbReference type="InterPro" id="IPR051532">
    <property type="entry name" value="Ester_Hydrolysis_Enzymes"/>
</dbReference>